<evidence type="ECO:0000313" key="3">
    <source>
        <dbReference type="Proteomes" id="UP001440984"/>
    </source>
</evidence>
<comment type="caution">
    <text evidence="2">The sequence shown here is derived from an EMBL/GenBank/DDBJ whole genome shotgun (WGS) entry which is preliminary data.</text>
</comment>
<reference evidence="2 3" key="1">
    <citation type="submission" date="2024-05" db="EMBL/GenBank/DDBJ databases">
        <authorList>
            <person name="Zhao H."/>
            <person name="Xu Y."/>
            <person name="Lin S."/>
            <person name="Spain J.C."/>
            <person name="Zhou N.-Y."/>
        </authorList>
    </citation>
    <scope>NUCLEOTIDE SEQUENCE [LARGE SCALE GENOMIC DNA]</scope>
    <source>
        <strain evidence="2 3">NEAU-NG30</strain>
    </source>
</reference>
<sequence length="173" mass="18309">MSREMVSAKNGRVVFGSAVSQLAESLNPLGAAARAVAEVSACITEMGRLKVESKRIDADSGERLTALADRREAVGATLREMRNSGKLAGLSARGLLECIGKEQQFLVQTTSFDEQQLHANLVEVLGKLLVNETASGRAGLSDHIDKVLNGSGAPDAGRPRGGRQQGRGNGRRK</sequence>
<organism evidence="2 3">
    <name type="scientific">Amycolatopsis melonis</name>
    <dbReference type="NCBI Taxonomy" id="3156488"/>
    <lineage>
        <taxon>Bacteria</taxon>
        <taxon>Bacillati</taxon>
        <taxon>Actinomycetota</taxon>
        <taxon>Actinomycetes</taxon>
        <taxon>Pseudonocardiales</taxon>
        <taxon>Pseudonocardiaceae</taxon>
        <taxon>Amycolatopsis</taxon>
    </lineage>
</organism>
<proteinExistence type="predicted"/>
<dbReference type="Proteomes" id="UP001440984">
    <property type="component" value="Unassembled WGS sequence"/>
</dbReference>
<gene>
    <name evidence="2" type="ORF">ABJI51_35195</name>
</gene>
<keyword evidence="3" id="KW-1185">Reference proteome</keyword>
<feature type="region of interest" description="Disordered" evidence="1">
    <location>
        <begin position="146"/>
        <end position="173"/>
    </location>
</feature>
<dbReference type="RefSeq" id="WP_348955417.1">
    <property type="nucleotide sequence ID" value="NZ_JBDZYD010000015.1"/>
</dbReference>
<dbReference type="EMBL" id="JBDZYD010000015">
    <property type="protein sequence ID" value="MEQ0564353.1"/>
    <property type="molecule type" value="Genomic_DNA"/>
</dbReference>
<name>A0ABV0LSA3_9PSEU</name>
<accession>A0ABV0LSA3</accession>
<protein>
    <submittedName>
        <fullName evidence="2">Uncharacterized protein</fullName>
    </submittedName>
</protein>
<evidence type="ECO:0000256" key="1">
    <source>
        <dbReference type="SAM" id="MobiDB-lite"/>
    </source>
</evidence>
<feature type="compositionally biased region" description="Gly residues" evidence="1">
    <location>
        <begin position="163"/>
        <end position="173"/>
    </location>
</feature>
<evidence type="ECO:0000313" key="2">
    <source>
        <dbReference type="EMBL" id="MEQ0564353.1"/>
    </source>
</evidence>